<organism evidence="12 13">
    <name type="scientific">Ustilago bromivora</name>
    <dbReference type="NCBI Taxonomy" id="307758"/>
    <lineage>
        <taxon>Eukaryota</taxon>
        <taxon>Fungi</taxon>
        <taxon>Dikarya</taxon>
        <taxon>Basidiomycota</taxon>
        <taxon>Ustilaginomycotina</taxon>
        <taxon>Ustilaginomycetes</taxon>
        <taxon>Ustilaginales</taxon>
        <taxon>Ustilaginaceae</taxon>
        <taxon>Ustilago</taxon>
    </lineage>
</organism>
<feature type="region of interest" description="Disordered" evidence="9">
    <location>
        <begin position="428"/>
        <end position="462"/>
    </location>
</feature>
<comment type="caution">
    <text evidence="12">The sequence shown here is derived from an EMBL/GenBank/DDBJ whole genome shotgun (WGS) entry which is preliminary data.</text>
</comment>
<evidence type="ECO:0000256" key="7">
    <source>
        <dbReference type="ARBA" id="ARBA00023136"/>
    </source>
</evidence>
<reference evidence="12" key="1">
    <citation type="submission" date="2018-08" db="EMBL/GenBank/DDBJ databases">
        <authorList>
            <person name="Guldener U."/>
        </authorList>
    </citation>
    <scope>NUCLEOTIDE SEQUENCE</scope>
    <source>
        <strain evidence="12">UB2</strain>
    </source>
</reference>
<keyword evidence="6" id="KW-0333">Golgi apparatus</keyword>
<dbReference type="Pfam" id="PF20663">
    <property type="entry name" value="COG4_N"/>
    <property type="match status" value="1"/>
</dbReference>
<feature type="domain" description="COG4 transport protein middle alpha-helical bundle" evidence="11">
    <location>
        <begin position="204"/>
        <end position="594"/>
    </location>
</feature>
<accession>A0A8H8TS46</accession>
<keyword evidence="5" id="KW-0653">Protein transport</keyword>
<dbReference type="EMBL" id="ULHB01000071">
    <property type="protein sequence ID" value="SYW80378.1"/>
    <property type="molecule type" value="Genomic_DNA"/>
</dbReference>
<evidence type="ECO:0000256" key="10">
    <source>
        <dbReference type="SAM" id="Phobius"/>
    </source>
</evidence>
<dbReference type="Proteomes" id="UP000658997">
    <property type="component" value="Unassembled WGS sequence"/>
</dbReference>
<evidence type="ECO:0000313" key="13">
    <source>
        <dbReference type="Proteomes" id="UP000658997"/>
    </source>
</evidence>
<feature type="transmembrane region" description="Helical" evidence="10">
    <location>
        <begin position="1369"/>
        <end position="1391"/>
    </location>
</feature>
<dbReference type="Gene3D" id="1.20.58.1970">
    <property type="match status" value="1"/>
</dbReference>
<evidence type="ECO:0000256" key="4">
    <source>
        <dbReference type="ARBA" id="ARBA00022448"/>
    </source>
</evidence>
<evidence type="ECO:0000256" key="5">
    <source>
        <dbReference type="ARBA" id="ARBA00022927"/>
    </source>
</evidence>
<dbReference type="GO" id="GO:0000139">
    <property type="term" value="C:Golgi membrane"/>
    <property type="evidence" value="ECO:0007669"/>
    <property type="project" value="UniProtKB-SubCell"/>
</dbReference>
<feature type="compositionally biased region" description="Polar residues" evidence="9">
    <location>
        <begin position="382"/>
        <end position="391"/>
    </location>
</feature>
<dbReference type="InterPro" id="IPR048680">
    <property type="entry name" value="COG4_N"/>
</dbReference>
<keyword evidence="13" id="KW-1185">Reference proteome</keyword>
<dbReference type="InterPro" id="IPR048682">
    <property type="entry name" value="COG4"/>
</dbReference>
<evidence type="ECO:0000259" key="11">
    <source>
        <dbReference type="SMART" id="SM00762"/>
    </source>
</evidence>
<comment type="subcellular location">
    <subcellularLocation>
        <location evidence="1">Golgi apparatus membrane</location>
        <topology evidence="1">Peripheral membrane protein</topology>
    </subcellularLocation>
</comment>
<keyword evidence="4" id="KW-0813">Transport</keyword>
<feature type="region of interest" description="Disordered" evidence="9">
    <location>
        <begin position="1"/>
        <end position="40"/>
    </location>
</feature>
<keyword evidence="10" id="KW-1133">Transmembrane helix</keyword>
<dbReference type="InterPro" id="IPR021822">
    <property type="entry name" value="DUF3405"/>
</dbReference>
<feature type="compositionally biased region" description="Basic and acidic residues" evidence="9">
    <location>
        <begin position="434"/>
        <end position="462"/>
    </location>
</feature>
<dbReference type="PANTHER" id="PTHR24016">
    <property type="entry name" value="CONSERVED OLIGOMERIC GOLGI COMPLEX SUBUNIT 4"/>
    <property type="match status" value="1"/>
</dbReference>
<dbReference type="Pfam" id="PF20662">
    <property type="entry name" value="COG4_C"/>
    <property type="match status" value="1"/>
</dbReference>
<protein>
    <recommendedName>
        <fullName evidence="3">Conserved oligomeric Golgi complex subunit 4</fullName>
    </recommendedName>
    <alternativeName>
        <fullName evidence="8">Component of oligomeric Golgi complex 4</fullName>
    </alternativeName>
</protein>
<evidence type="ECO:0000256" key="3">
    <source>
        <dbReference type="ARBA" id="ARBA00020975"/>
    </source>
</evidence>
<evidence type="ECO:0000313" key="12">
    <source>
        <dbReference type="EMBL" id="SYW80378.1"/>
    </source>
</evidence>
<evidence type="ECO:0000256" key="6">
    <source>
        <dbReference type="ARBA" id="ARBA00023034"/>
    </source>
</evidence>
<keyword evidence="7 10" id="KW-0472">Membrane</keyword>
<dbReference type="GO" id="GO:0015031">
    <property type="term" value="P:protein transport"/>
    <property type="evidence" value="ECO:0007669"/>
    <property type="project" value="UniProtKB-KW"/>
</dbReference>
<proteinExistence type="inferred from homology"/>
<evidence type="ECO:0000256" key="1">
    <source>
        <dbReference type="ARBA" id="ARBA00004395"/>
    </source>
</evidence>
<dbReference type="SMART" id="SM00762">
    <property type="entry name" value="Cog4"/>
    <property type="match status" value="1"/>
</dbReference>
<dbReference type="Pfam" id="PF11885">
    <property type="entry name" value="DUF3405"/>
    <property type="match status" value="2"/>
</dbReference>
<evidence type="ECO:0000256" key="2">
    <source>
        <dbReference type="ARBA" id="ARBA00009215"/>
    </source>
</evidence>
<sequence>MTLPGPSDTSPTRLALSPSPLKEDGSPSKQTQHAQPPPPQQLVDISKLTSRSAIVHALSDLSAYLSSLDDELVSLFEESEPVVTDARRSISGLAPQVQLIQEEADVLDRRLQSSASVAKRISERVRLLDEERKRIALATEWAVRTAELKSSLSLLAAAVEHRDWDMATVHCRRALAIDPAIRSSQFAAAVVPSTDLPEPPETTLLELRKTMLKAFTDAFIKSTQNKDEKEASRFFKLFPQVGWKKEGLEVYSSFARSMVREKGRAISDSLASGKAQHPIHFALLLTSLFEHLAMLIDMHQPVVDRHYGVGHFGHGVMPGLQEECDRLGHRIMDSWREDRNVRRRLDEVQSYRFTGAVVANKTQQPTFKASFGVPGRTASPAAGSTANSSFDEPSGPDGREIDRILTELAGMSSRWELYRRFLQSRLTPEQDDGDAAKGNRQRTLEDERATQADEPLKDFRRTSIDRRSSIASSVNAPFPNDGMADEHALPFEPVDLAAESKLGQEVLDTMKTIYIPMETWYLRNSLEKAFRIDQPDTTSRPYTSSILDDAFYVIRTVLARILSTSSLTTLNEMVRIVKTSLEEEYIEVIVRKMETLWRSISGSMIIDGPRKDAASREMRTVFITYLNVLDVSSNYMSRVLAEVGHEQALTRLFEPTELDEAFAAINSLSQLVNRFKSSLRTEIEHLFTQLTSPRLRGVLVETYRDVSYVLDDESYSDAESRGLVRRRFVKSWDLLFHHFRGQFTDANFNTYVQMALDALIKPWEAMVMGMRFTELGALKFDKDLRAVIGFLTAQTSLPIRDKFTRLQQISYVLNLDRGEDEGDLYQNAVSSGISWRLSMAEVKSSHIVAGPVGSPQEAALDNNQCYHYSSRFEPYLAQAWGNDYIPKAQERLGVRDKASITGDVIWYANLLAEHDPQLFPHVEWSNLSYPSSCPIPSPTARSTRVTTKKHRVAFVLRCYQGFTWTQDAILHLRALIWELRTSPTLPFEVGVHLLLEVKDTSNYVSMFTESGRKQILRGSVPIEFWSLVKLWSEQGMILRYPLYGDFREGIKAAGSYRGCLLPFQRFSIEHPEYDSFVNWELDTRFTHTYDHLLESIWNYAHRTSAQNYTQWPVQGAALSRSDKDTEMCKGKSADVVVFSPVRNTVDSGWYWEYDVQGYPSFQAKPRAASVGTNLWLSKRTLQALENVTADQHRSLFCEAMVPTLVLQTDSLPLAAGEDECREQLKMVHYPHPIAFRYEASPAKLNQLLNPTSATLAKHREEVLKDTSYYYSSTIAGEIYGQWKRDRDACIGPMLLHPVKGDDRREKVGGLCAGSVSGEKCTEIVQDDIKRYLSRSIDPAAQTSLAEWDVKGERYISRRGWIMNSSNRSLVQTIAIMIAAYGVCRVLVGCFCGRRLERRHDEYIPLPAN</sequence>
<feature type="region of interest" description="Disordered" evidence="9">
    <location>
        <begin position="367"/>
        <end position="400"/>
    </location>
</feature>
<keyword evidence="10" id="KW-0812">Transmembrane</keyword>
<evidence type="ECO:0000256" key="9">
    <source>
        <dbReference type="SAM" id="MobiDB-lite"/>
    </source>
</evidence>
<gene>
    <name evidence="12" type="ORF">UBRO2_03646</name>
</gene>
<dbReference type="PANTHER" id="PTHR24016:SF0">
    <property type="entry name" value="CONSERVED OLIGOMERIC GOLGI COMPLEX SUBUNIT 4"/>
    <property type="match status" value="1"/>
</dbReference>
<comment type="similarity">
    <text evidence="2">Belongs to the COG4 family.</text>
</comment>
<dbReference type="InterPro" id="IPR013167">
    <property type="entry name" value="COG4_M"/>
</dbReference>
<name>A0A8H8TS46_9BASI</name>
<dbReference type="InterPro" id="IPR048684">
    <property type="entry name" value="COG4_C"/>
</dbReference>
<dbReference type="Pfam" id="PF08318">
    <property type="entry name" value="COG4_m"/>
    <property type="match status" value="1"/>
</dbReference>
<evidence type="ECO:0000256" key="8">
    <source>
        <dbReference type="ARBA" id="ARBA00031340"/>
    </source>
</evidence>